<accession>V4PEG6</accession>
<evidence type="ECO:0000256" key="3">
    <source>
        <dbReference type="ARBA" id="ARBA00022475"/>
    </source>
</evidence>
<comment type="caution">
    <text evidence="8">The sequence shown here is derived from an EMBL/GenBank/DDBJ whole genome shotgun (WGS) entry which is preliminary data.</text>
</comment>
<keyword evidence="7" id="KW-0813">Transport</keyword>
<keyword evidence="6" id="KW-0472">Membrane</keyword>
<keyword evidence="7" id="KW-0653">Protein transport</keyword>
<evidence type="ECO:0000256" key="5">
    <source>
        <dbReference type="ARBA" id="ARBA00022989"/>
    </source>
</evidence>
<evidence type="ECO:0008006" key="10">
    <source>
        <dbReference type="Google" id="ProtNLM"/>
    </source>
</evidence>
<evidence type="ECO:0000256" key="7">
    <source>
        <dbReference type="RuleBase" id="RU003879"/>
    </source>
</evidence>
<dbReference type="Proteomes" id="UP000017837">
    <property type="component" value="Unassembled WGS sequence"/>
</dbReference>
<keyword evidence="5" id="KW-1133">Transmembrane helix</keyword>
<comment type="subcellular location">
    <subcellularLocation>
        <location evidence="1">Cell membrane</location>
        <topology evidence="1">Single-pass membrane protein</topology>
    </subcellularLocation>
    <subcellularLocation>
        <location evidence="7">Cell membrane</location>
        <topology evidence="7">Single-pass type II membrane protein</topology>
    </subcellularLocation>
</comment>
<dbReference type="InterPro" id="IPR003400">
    <property type="entry name" value="ExbD"/>
</dbReference>
<sequence>MASKTKNLLHILAAIVCSVAASSCVRLEPARQPDKPYWLRTISLNIEAPCNYYVDGKSIFQEKLIEELNVAQGTDMQRVRVLIKPDLDVQYSEVARTIDRLHEAGYIKIGLISADKE</sequence>
<gene>
    <name evidence="8" type="ORF">ABENE_18735</name>
</gene>
<dbReference type="Gene3D" id="3.30.420.270">
    <property type="match status" value="1"/>
</dbReference>
<keyword evidence="9" id="KW-1185">Reference proteome</keyword>
<proteinExistence type="inferred from homology"/>
<dbReference type="GO" id="GO:0005886">
    <property type="term" value="C:plasma membrane"/>
    <property type="evidence" value="ECO:0007669"/>
    <property type="project" value="UniProtKB-SubCell"/>
</dbReference>
<keyword evidence="4 7" id="KW-0812">Transmembrane</keyword>
<name>V4PEG6_9CAUL</name>
<evidence type="ECO:0000313" key="9">
    <source>
        <dbReference type="Proteomes" id="UP000017837"/>
    </source>
</evidence>
<evidence type="ECO:0000313" key="8">
    <source>
        <dbReference type="EMBL" id="ESQ85544.1"/>
    </source>
</evidence>
<dbReference type="AlphaFoldDB" id="V4PEG6"/>
<evidence type="ECO:0000256" key="2">
    <source>
        <dbReference type="ARBA" id="ARBA00005811"/>
    </source>
</evidence>
<dbReference type="PROSITE" id="PS51257">
    <property type="entry name" value="PROKAR_LIPOPROTEIN"/>
    <property type="match status" value="1"/>
</dbReference>
<organism evidence="8 9">
    <name type="scientific">Asticcacaulis benevestitus DSM 16100 = ATCC BAA-896</name>
    <dbReference type="NCBI Taxonomy" id="1121022"/>
    <lineage>
        <taxon>Bacteria</taxon>
        <taxon>Pseudomonadati</taxon>
        <taxon>Pseudomonadota</taxon>
        <taxon>Alphaproteobacteria</taxon>
        <taxon>Caulobacterales</taxon>
        <taxon>Caulobacteraceae</taxon>
        <taxon>Asticcacaulis</taxon>
    </lineage>
</organism>
<dbReference type="STRING" id="1121022.GCA_000376105_01224"/>
<keyword evidence="3" id="KW-1003">Cell membrane</keyword>
<dbReference type="GO" id="GO:0015031">
    <property type="term" value="P:protein transport"/>
    <property type="evidence" value="ECO:0007669"/>
    <property type="project" value="UniProtKB-KW"/>
</dbReference>
<dbReference type="PATRIC" id="fig|1121022.4.peg.3832"/>
<protein>
    <recommendedName>
        <fullName evidence="10">Biopolymer transporter ExbD</fullName>
    </recommendedName>
</protein>
<dbReference type="EMBL" id="AWGB01000057">
    <property type="protein sequence ID" value="ESQ85544.1"/>
    <property type="molecule type" value="Genomic_DNA"/>
</dbReference>
<reference evidence="8 9" key="1">
    <citation type="journal article" date="2014" name="Nature">
        <title>Sequential evolution of bacterial morphology by co-option of a developmental regulator.</title>
        <authorList>
            <person name="Jiang C."/>
            <person name="Brown P.J."/>
            <person name="Ducret A."/>
            <person name="Brun Y.V."/>
        </authorList>
    </citation>
    <scope>NUCLEOTIDE SEQUENCE [LARGE SCALE GENOMIC DNA]</scope>
    <source>
        <strain evidence="8 9">DSM 16100</strain>
    </source>
</reference>
<dbReference type="Pfam" id="PF02472">
    <property type="entry name" value="ExbD"/>
    <property type="match status" value="1"/>
</dbReference>
<comment type="similarity">
    <text evidence="2 7">Belongs to the ExbD/TolR family.</text>
</comment>
<evidence type="ECO:0000256" key="1">
    <source>
        <dbReference type="ARBA" id="ARBA00004162"/>
    </source>
</evidence>
<evidence type="ECO:0000256" key="6">
    <source>
        <dbReference type="ARBA" id="ARBA00023136"/>
    </source>
</evidence>
<dbReference type="GO" id="GO:0022857">
    <property type="term" value="F:transmembrane transporter activity"/>
    <property type="evidence" value="ECO:0007669"/>
    <property type="project" value="InterPro"/>
</dbReference>
<evidence type="ECO:0000256" key="4">
    <source>
        <dbReference type="ARBA" id="ARBA00022692"/>
    </source>
</evidence>